<accession>A0A139RKR2</accession>
<proteinExistence type="predicted"/>
<organism evidence="3 4">
    <name type="scientific">Streptococcus oralis</name>
    <dbReference type="NCBI Taxonomy" id="1303"/>
    <lineage>
        <taxon>Bacteria</taxon>
        <taxon>Bacillati</taxon>
        <taxon>Bacillota</taxon>
        <taxon>Bacilli</taxon>
        <taxon>Lactobacillales</taxon>
        <taxon>Streptococcaceae</taxon>
        <taxon>Streptococcus</taxon>
    </lineage>
</organism>
<evidence type="ECO:0000259" key="2">
    <source>
        <dbReference type="Pfam" id="PF19804"/>
    </source>
</evidence>
<sequence length="416" mass="47044">MKKNAVLYLGVVLILAIFLLLSIFINRKESKPQEVQSTTTDVIKSDFEDISGDYISSTGEKATVAKNNQNWRISYSTDEGDVFGDFSTDWKEDGNNRSSVTDFNKSDGNKDFKISILVNNVDDSSNILTVITLSDGNKNHEMVFASRTDYFKNSKDNILQGDLSAFEGTYSNDYLEKAIAESNFTLYGYKREDYFKEITSVFPRLSYQEGNWIFWGGATHAQFKLDKSKKPKKNNGYYEVYFVGDNKNAIIVQELVLTFIPANETGPDNDKTKENRILYGKSYLRPYRVDWWKLYQHNSISEVDLDIEAIENGDISTLVGTWRNGRGKELIINSDGTTGDGNRIKIIKDSSKKSSVPYVSLQSGNTSAAIGLFKIGFKNPMGDQSDISRPRLIVSQSAGNYDKDFYYYRVKSGDSH</sequence>
<feature type="domain" description="DUF6287" evidence="2">
    <location>
        <begin position="304"/>
        <end position="336"/>
    </location>
</feature>
<keyword evidence="1" id="KW-0812">Transmembrane</keyword>
<keyword evidence="1" id="KW-1133">Transmembrane helix</keyword>
<dbReference type="Pfam" id="PF19804">
    <property type="entry name" value="DUF6287"/>
    <property type="match status" value="1"/>
</dbReference>
<evidence type="ECO:0000256" key="1">
    <source>
        <dbReference type="SAM" id="Phobius"/>
    </source>
</evidence>
<dbReference type="AlphaFoldDB" id="A0A139RKR2"/>
<name>A0A139RKR2_STROR</name>
<comment type="caution">
    <text evidence="3">The sequence shown here is derived from an EMBL/GenBank/DDBJ whole genome shotgun (WGS) entry which is preliminary data.</text>
</comment>
<dbReference type="Proteomes" id="UP000072989">
    <property type="component" value="Unassembled WGS sequence"/>
</dbReference>
<protein>
    <recommendedName>
        <fullName evidence="2">DUF6287 domain-containing protein</fullName>
    </recommendedName>
</protein>
<dbReference type="EMBL" id="LQZE01000247">
    <property type="protein sequence ID" value="KXU15320.1"/>
    <property type="molecule type" value="Genomic_DNA"/>
</dbReference>
<evidence type="ECO:0000313" key="3">
    <source>
        <dbReference type="EMBL" id="KXU15320.1"/>
    </source>
</evidence>
<gene>
    <name evidence="3" type="ORF">SORDD17_01167</name>
</gene>
<feature type="transmembrane region" description="Helical" evidence="1">
    <location>
        <begin position="6"/>
        <end position="25"/>
    </location>
</feature>
<evidence type="ECO:0000313" key="4">
    <source>
        <dbReference type="Proteomes" id="UP000072989"/>
    </source>
</evidence>
<dbReference type="InterPro" id="IPR046254">
    <property type="entry name" value="DUF6287"/>
</dbReference>
<reference evidence="3 4" key="1">
    <citation type="submission" date="2016-01" db="EMBL/GenBank/DDBJ databases">
        <title>Highly variable Streptococcus oralis are common among viridans streptococci isolated from primates.</title>
        <authorList>
            <person name="Denapaite D."/>
            <person name="Rieger M."/>
            <person name="Koendgen S."/>
            <person name="Brueckner R."/>
            <person name="Ochigava I."/>
            <person name="Kappeler P."/>
            <person name="Maetz-Rensing K."/>
            <person name="Leendertz F."/>
            <person name="Hakenbeck R."/>
        </authorList>
    </citation>
    <scope>NUCLEOTIDE SEQUENCE [LARGE SCALE GENOMIC DNA]</scope>
    <source>
        <strain evidence="3 4">DD17</strain>
    </source>
</reference>
<keyword evidence="1" id="KW-0472">Membrane</keyword>
<dbReference type="PATRIC" id="fig|1303.87.peg.1402"/>
<dbReference type="RefSeq" id="WP_061865983.1">
    <property type="nucleotide sequence ID" value="NZ_KQ970801.1"/>
</dbReference>